<feature type="domain" description="ABC transporter" evidence="11">
    <location>
        <begin position="2"/>
        <end position="233"/>
    </location>
</feature>
<evidence type="ECO:0000256" key="9">
    <source>
        <dbReference type="ARBA" id="ARBA00049985"/>
    </source>
</evidence>
<dbReference type="SUPFAM" id="SSF52540">
    <property type="entry name" value="P-loop containing nucleoside triphosphate hydrolases"/>
    <property type="match status" value="1"/>
</dbReference>
<gene>
    <name evidence="12" type="ORF">JOF43_004189</name>
</gene>
<accession>A0ABS4X6X1</accession>
<dbReference type="Proteomes" id="UP001519290">
    <property type="component" value="Unassembled WGS sequence"/>
</dbReference>
<evidence type="ECO:0000256" key="1">
    <source>
        <dbReference type="ARBA" id="ARBA00004413"/>
    </source>
</evidence>
<keyword evidence="2" id="KW-0813">Transport</keyword>
<dbReference type="EMBL" id="JAGIOD010000002">
    <property type="protein sequence ID" value="MBP2384200.1"/>
    <property type="molecule type" value="Genomic_DNA"/>
</dbReference>
<keyword evidence="7" id="KW-0472">Membrane</keyword>
<dbReference type="InterPro" id="IPR050763">
    <property type="entry name" value="ABC_transporter_ATP-binding"/>
</dbReference>
<dbReference type="SMART" id="SM00382">
    <property type="entry name" value="AAA"/>
    <property type="match status" value="1"/>
</dbReference>
<keyword evidence="8" id="KW-0046">Antibiotic resistance</keyword>
<proteinExistence type="inferred from homology"/>
<dbReference type="PROSITE" id="PS00211">
    <property type="entry name" value="ABC_TRANSPORTER_1"/>
    <property type="match status" value="1"/>
</dbReference>
<evidence type="ECO:0000256" key="4">
    <source>
        <dbReference type="ARBA" id="ARBA00022741"/>
    </source>
</evidence>
<dbReference type="PANTHER" id="PTHR42711:SF19">
    <property type="entry name" value="DOXORUBICIN RESISTANCE ATP-BINDING PROTEIN DRRA"/>
    <property type="match status" value="1"/>
</dbReference>
<dbReference type="Pfam" id="PF00005">
    <property type="entry name" value="ABC_tran"/>
    <property type="match status" value="1"/>
</dbReference>
<dbReference type="PROSITE" id="PS50893">
    <property type="entry name" value="ABC_TRANSPORTER_2"/>
    <property type="match status" value="1"/>
</dbReference>
<dbReference type="RefSeq" id="WP_342592249.1">
    <property type="nucleotide sequence ID" value="NZ_BAAAJW010000001.1"/>
</dbReference>
<dbReference type="GO" id="GO:0005524">
    <property type="term" value="F:ATP binding"/>
    <property type="evidence" value="ECO:0007669"/>
    <property type="project" value="UniProtKB-KW"/>
</dbReference>
<evidence type="ECO:0000256" key="10">
    <source>
        <dbReference type="SAM" id="MobiDB-lite"/>
    </source>
</evidence>
<dbReference type="Gene3D" id="3.40.50.300">
    <property type="entry name" value="P-loop containing nucleotide triphosphate hydrolases"/>
    <property type="match status" value="1"/>
</dbReference>
<dbReference type="InterPro" id="IPR027417">
    <property type="entry name" value="P-loop_NTPase"/>
</dbReference>
<keyword evidence="6" id="KW-1278">Translocase</keyword>
<evidence type="ECO:0000256" key="7">
    <source>
        <dbReference type="ARBA" id="ARBA00023136"/>
    </source>
</evidence>
<dbReference type="InterPro" id="IPR017871">
    <property type="entry name" value="ABC_transporter-like_CS"/>
</dbReference>
<feature type="region of interest" description="Disordered" evidence="10">
    <location>
        <begin position="305"/>
        <end position="338"/>
    </location>
</feature>
<evidence type="ECO:0000256" key="6">
    <source>
        <dbReference type="ARBA" id="ARBA00022967"/>
    </source>
</evidence>
<dbReference type="InterPro" id="IPR005894">
    <property type="entry name" value="DrrA"/>
</dbReference>
<dbReference type="InterPro" id="IPR003439">
    <property type="entry name" value="ABC_transporter-like_ATP-bd"/>
</dbReference>
<evidence type="ECO:0000256" key="5">
    <source>
        <dbReference type="ARBA" id="ARBA00022840"/>
    </source>
</evidence>
<keyword evidence="13" id="KW-1185">Reference proteome</keyword>
<keyword evidence="5 12" id="KW-0067">ATP-binding</keyword>
<keyword evidence="4" id="KW-0547">Nucleotide-binding</keyword>
<comment type="similarity">
    <text evidence="9">Belongs to the ABC transporter superfamily. Drug exporter-1 (DrugE1) (TC 3.A.1.105) family.</text>
</comment>
<dbReference type="InterPro" id="IPR003593">
    <property type="entry name" value="AAA+_ATPase"/>
</dbReference>
<evidence type="ECO:0000313" key="12">
    <source>
        <dbReference type="EMBL" id="MBP2384200.1"/>
    </source>
</evidence>
<comment type="subcellular location">
    <subcellularLocation>
        <location evidence="1">Cell membrane</location>
        <topology evidence="1">Peripheral membrane protein</topology>
        <orientation evidence="1">Cytoplasmic side</orientation>
    </subcellularLocation>
</comment>
<evidence type="ECO:0000259" key="11">
    <source>
        <dbReference type="PROSITE" id="PS50893"/>
    </source>
</evidence>
<keyword evidence="3" id="KW-1003">Cell membrane</keyword>
<evidence type="ECO:0000256" key="2">
    <source>
        <dbReference type="ARBA" id="ARBA00022448"/>
    </source>
</evidence>
<dbReference type="PANTHER" id="PTHR42711">
    <property type="entry name" value="ABC TRANSPORTER ATP-BINDING PROTEIN"/>
    <property type="match status" value="1"/>
</dbReference>
<dbReference type="NCBIfam" id="TIGR01188">
    <property type="entry name" value="drrA"/>
    <property type="match status" value="1"/>
</dbReference>
<evidence type="ECO:0000256" key="3">
    <source>
        <dbReference type="ARBA" id="ARBA00022475"/>
    </source>
</evidence>
<name>A0ABS4X6X1_9MICO</name>
<sequence length="338" mass="35252">MISLRGVVKHYGDRTALDGVDLEVPPGTVQGLLGPNGAGKTTIVRVLTTLLVPDQGDAQVEGHSVRTDPDSVRRSLGVSGQYAAVDEKLTGSENLRMVARLYGMPRRAAADRARELLHDFRLDDVADTLLAGQYSGGMRRRLDLAGAVIARPPVVILDEPTTGLDPRGRRDTWDAVSSLTADGVTVLLTTQYLEEADQLADSIAVIDRGRIVADGTAAALKKQVGGSRVDIALADASDGAAAQAALARAGHDAETDERGRRLTLAADVGGPGLSRVLTVLESAGIDVGEAALRRPTLDEVFLGLTGGPAPEPVPEPDAPGAHHLGADVSSARRAEAAR</sequence>
<evidence type="ECO:0000256" key="8">
    <source>
        <dbReference type="ARBA" id="ARBA00023251"/>
    </source>
</evidence>
<organism evidence="12 13">
    <name type="scientific">Brachybacterium sacelli</name>
    <dbReference type="NCBI Taxonomy" id="173364"/>
    <lineage>
        <taxon>Bacteria</taxon>
        <taxon>Bacillati</taxon>
        <taxon>Actinomycetota</taxon>
        <taxon>Actinomycetes</taxon>
        <taxon>Micrococcales</taxon>
        <taxon>Dermabacteraceae</taxon>
        <taxon>Brachybacterium</taxon>
    </lineage>
</organism>
<reference evidence="12 13" key="1">
    <citation type="submission" date="2021-03" db="EMBL/GenBank/DDBJ databases">
        <title>Sequencing the genomes of 1000 actinobacteria strains.</title>
        <authorList>
            <person name="Klenk H.-P."/>
        </authorList>
    </citation>
    <scope>NUCLEOTIDE SEQUENCE [LARGE SCALE GENOMIC DNA]</scope>
    <source>
        <strain evidence="12 13">DSM 14566</strain>
    </source>
</reference>
<protein>
    <submittedName>
        <fullName evidence="12">ABC-2 type transport system ATP-binding protein</fullName>
    </submittedName>
</protein>
<comment type="caution">
    <text evidence="12">The sequence shown here is derived from an EMBL/GenBank/DDBJ whole genome shotgun (WGS) entry which is preliminary data.</text>
</comment>
<evidence type="ECO:0000313" key="13">
    <source>
        <dbReference type="Proteomes" id="UP001519290"/>
    </source>
</evidence>